<keyword evidence="6" id="KW-0812">Transmembrane</keyword>
<evidence type="ECO:0000259" key="7">
    <source>
        <dbReference type="SMART" id="SM00563"/>
    </source>
</evidence>
<dbReference type="PANTHER" id="PTHR10434:SF64">
    <property type="entry name" value="1-ACYL-SN-GLYCEROL-3-PHOSPHATE ACYLTRANSFERASE-RELATED"/>
    <property type="match status" value="1"/>
</dbReference>
<dbReference type="GO" id="GO:0006654">
    <property type="term" value="P:phosphatidic acid biosynthetic process"/>
    <property type="evidence" value="ECO:0007669"/>
    <property type="project" value="TreeGrafter"/>
</dbReference>
<dbReference type="GO" id="GO:0003841">
    <property type="term" value="F:1-acylglycerol-3-phosphate O-acyltransferase activity"/>
    <property type="evidence" value="ECO:0007669"/>
    <property type="project" value="TreeGrafter"/>
</dbReference>
<dbReference type="RefSeq" id="WP_062122494.1">
    <property type="nucleotide sequence ID" value="NZ_BAZW01000004.1"/>
</dbReference>
<dbReference type="STRING" id="1236989.JCM15548_1904"/>
<reference evidence="8 9" key="1">
    <citation type="journal article" date="2015" name="Microbes Environ.">
        <title>Distribution and evolution of nitrogen fixation genes in the phylum bacteroidetes.</title>
        <authorList>
            <person name="Inoue J."/>
            <person name="Oshima K."/>
            <person name="Suda W."/>
            <person name="Sakamoto M."/>
            <person name="Iino T."/>
            <person name="Noda S."/>
            <person name="Hongoh Y."/>
            <person name="Hattori M."/>
            <person name="Ohkuma M."/>
        </authorList>
    </citation>
    <scope>NUCLEOTIDE SEQUENCE [LARGE SCALE GENOMIC DNA]</scope>
    <source>
        <strain evidence="8">JCM 15548</strain>
    </source>
</reference>
<keyword evidence="3 8" id="KW-0808">Transferase</keyword>
<dbReference type="AlphaFoldDB" id="A0A0E9LT57"/>
<evidence type="ECO:0000313" key="8">
    <source>
        <dbReference type="EMBL" id="GAO28777.1"/>
    </source>
</evidence>
<sequence length="245" mass="27419">MRLLAGYLLTPIYYLAFGFFLAIFHPIQVIARRLGGYDAHKKSVGAMNFFLARSLFLVGARVNFEGFEKLPHNRPLIVASNHQSFFDIQAFVHGFDDWHPKFVSKIELGKGIPSISYNLRHSGSALIDRKNGGQAIREIIRLGKYIEANNYAVCIYPEGTRSRDGQVKPFQSAGIKSLLKAAPSSLIVPFVINGHAELMKRGYFPLQVGVKLTYKVLDPIDPAGRPAEELVKECEQMIKRELGQA</sequence>
<gene>
    <name evidence="8" type="ORF">JCM15548_1904</name>
</gene>
<feature type="transmembrane region" description="Helical" evidence="6">
    <location>
        <begin position="12"/>
        <end position="31"/>
    </location>
</feature>
<dbReference type="OrthoDB" id="9803035at2"/>
<keyword evidence="5 8" id="KW-0012">Acyltransferase</keyword>
<protein>
    <submittedName>
        <fullName evidence="8">1-acyl-SN-glycerol-3-phosphate acyltransferase</fullName>
    </submittedName>
</protein>
<evidence type="ECO:0000256" key="3">
    <source>
        <dbReference type="ARBA" id="ARBA00022679"/>
    </source>
</evidence>
<comment type="pathway">
    <text evidence="1">Lipid metabolism.</text>
</comment>
<dbReference type="EMBL" id="BAZW01000004">
    <property type="protein sequence ID" value="GAO28777.1"/>
    <property type="molecule type" value="Genomic_DNA"/>
</dbReference>
<dbReference type="SUPFAM" id="SSF69593">
    <property type="entry name" value="Glycerol-3-phosphate (1)-acyltransferase"/>
    <property type="match status" value="1"/>
</dbReference>
<keyword evidence="6" id="KW-0472">Membrane</keyword>
<keyword evidence="2" id="KW-0444">Lipid biosynthesis</keyword>
<evidence type="ECO:0000256" key="6">
    <source>
        <dbReference type="SAM" id="Phobius"/>
    </source>
</evidence>
<dbReference type="Proteomes" id="UP000032900">
    <property type="component" value="Unassembled WGS sequence"/>
</dbReference>
<accession>A0A0E9LT57</accession>
<dbReference type="PANTHER" id="PTHR10434">
    <property type="entry name" value="1-ACYL-SN-GLYCEROL-3-PHOSPHATE ACYLTRANSFERASE"/>
    <property type="match status" value="1"/>
</dbReference>
<evidence type="ECO:0000256" key="1">
    <source>
        <dbReference type="ARBA" id="ARBA00005189"/>
    </source>
</evidence>
<evidence type="ECO:0000256" key="2">
    <source>
        <dbReference type="ARBA" id="ARBA00022516"/>
    </source>
</evidence>
<feature type="domain" description="Phospholipid/glycerol acyltransferase" evidence="7">
    <location>
        <begin position="76"/>
        <end position="195"/>
    </location>
</feature>
<keyword evidence="9" id="KW-1185">Reference proteome</keyword>
<evidence type="ECO:0000256" key="4">
    <source>
        <dbReference type="ARBA" id="ARBA00023098"/>
    </source>
</evidence>
<dbReference type="InterPro" id="IPR002123">
    <property type="entry name" value="Plipid/glycerol_acylTrfase"/>
</dbReference>
<organism evidence="8 9">
    <name type="scientific">Geofilum rubicundum JCM 15548</name>
    <dbReference type="NCBI Taxonomy" id="1236989"/>
    <lineage>
        <taxon>Bacteria</taxon>
        <taxon>Pseudomonadati</taxon>
        <taxon>Bacteroidota</taxon>
        <taxon>Bacteroidia</taxon>
        <taxon>Marinilabiliales</taxon>
        <taxon>Marinilabiliaceae</taxon>
        <taxon>Geofilum</taxon>
    </lineage>
</organism>
<comment type="caution">
    <text evidence="8">The sequence shown here is derived from an EMBL/GenBank/DDBJ whole genome shotgun (WGS) entry which is preliminary data.</text>
</comment>
<evidence type="ECO:0000313" key="9">
    <source>
        <dbReference type="Proteomes" id="UP000032900"/>
    </source>
</evidence>
<dbReference type="CDD" id="cd07989">
    <property type="entry name" value="LPLAT_AGPAT-like"/>
    <property type="match status" value="1"/>
</dbReference>
<evidence type="ECO:0000256" key="5">
    <source>
        <dbReference type="ARBA" id="ARBA00023315"/>
    </source>
</evidence>
<dbReference type="Pfam" id="PF01553">
    <property type="entry name" value="Acyltransferase"/>
    <property type="match status" value="1"/>
</dbReference>
<dbReference type="SMART" id="SM00563">
    <property type="entry name" value="PlsC"/>
    <property type="match status" value="1"/>
</dbReference>
<name>A0A0E9LT57_9BACT</name>
<keyword evidence="4" id="KW-0443">Lipid metabolism</keyword>
<proteinExistence type="predicted"/>
<keyword evidence="6" id="KW-1133">Transmembrane helix</keyword>